<evidence type="ECO:0000313" key="5">
    <source>
        <dbReference type="EMBL" id="SFR07828.1"/>
    </source>
</evidence>
<dbReference type="EMBL" id="FOYM01000015">
    <property type="protein sequence ID" value="SFR07828.1"/>
    <property type="molecule type" value="Genomic_DNA"/>
</dbReference>
<dbReference type="InterPro" id="IPR000534">
    <property type="entry name" value="Semialdehyde_DH_NAD-bd"/>
</dbReference>
<dbReference type="NCBIfam" id="NF006157">
    <property type="entry name" value="PRK08300.1"/>
    <property type="match status" value="1"/>
</dbReference>
<dbReference type="InterPro" id="IPR015426">
    <property type="entry name" value="Acetylaldehyde_DH_C"/>
</dbReference>
<dbReference type="STRING" id="39060.SAMN05660706_11548"/>
<dbReference type="Pfam" id="PF01118">
    <property type="entry name" value="Semialdhyde_dh"/>
    <property type="match status" value="1"/>
</dbReference>
<dbReference type="SUPFAM" id="SSF55347">
    <property type="entry name" value="Glyceraldehyde-3-phosphate dehydrogenase-like, C-terminal domain"/>
    <property type="match status" value="1"/>
</dbReference>
<sequence length="300" mass="32069">MEKVKAAIVGPGNIGTDLMYKLLRSKYIEAAMMVGIYPESEGLARAKSLGIKASHEGINAVLQEPDIKIVFDSTGAKPHLKHAPLLREAGKIAIDLTPAAVGPYVVPAVNVDEHLEAINVNMVTCGGQATVPIVAAINRVAGVQYAEIIASLASKSAGPGTRQNIDEFTETTSRALEIVGGAKKGKAIIILNPADPPIMMHNTIYTLVKNPDEELIRSAVHDIVRRIQEYVPGYHLRVEPFVEGNKVTTIIEVTGAGDFLPTYAGNLDIMTSAAVRVGELMAMRLLGVYNRKEVGSCASH</sequence>
<keyword evidence="2 3" id="KW-0520">NAD</keyword>
<evidence type="ECO:0000259" key="4">
    <source>
        <dbReference type="SMART" id="SM00859"/>
    </source>
</evidence>
<dbReference type="PIRSF" id="PIRSF015689">
    <property type="entry name" value="Actaldh_dh_actl"/>
    <property type="match status" value="1"/>
</dbReference>
<evidence type="ECO:0000256" key="1">
    <source>
        <dbReference type="ARBA" id="ARBA00009244"/>
    </source>
</evidence>
<dbReference type="Pfam" id="PF09290">
    <property type="entry name" value="AcetDehyd-dimer"/>
    <property type="match status" value="1"/>
</dbReference>
<dbReference type="GO" id="GO:0008774">
    <property type="term" value="F:acetaldehyde dehydrogenase (acetylating) activity"/>
    <property type="evidence" value="ECO:0007669"/>
    <property type="project" value="UniProtKB-UniRule"/>
</dbReference>
<comment type="similarity">
    <text evidence="1 3">Belongs to the acetaldehyde dehydrogenase family.</text>
</comment>
<feature type="binding site" evidence="3">
    <location>
        <begin position="156"/>
        <end position="164"/>
    </location>
    <ligand>
        <name>NAD(+)</name>
        <dbReference type="ChEBI" id="CHEBI:57540"/>
    </ligand>
</feature>
<evidence type="ECO:0000256" key="3">
    <source>
        <dbReference type="HAMAP-Rule" id="MF_01657"/>
    </source>
</evidence>
<dbReference type="SUPFAM" id="SSF51735">
    <property type="entry name" value="NAD(P)-binding Rossmann-fold domains"/>
    <property type="match status" value="1"/>
</dbReference>
<gene>
    <name evidence="5" type="ORF">SAMN05660706_11548</name>
</gene>
<dbReference type="HAMAP" id="MF_01657">
    <property type="entry name" value="Ac_ald_DH_ac"/>
    <property type="match status" value="1"/>
</dbReference>
<comment type="catalytic activity">
    <reaction evidence="3">
        <text>acetaldehyde + NAD(+) + CoA = acetyl-CoA + NADH + H(+)</text>
        <dbReference type="Rhea" id="RHEA:23288"/>
        <dbReference type="ChEBI" id="CHEBI:15343"/>
        <dbReference type="ChEBI" id="CHEBI:15378"/>
        <dbReference type="ChEBI" id="CHEBI:57287"/>
        <dbReference type="ChEBI" id="CHEBI:57288"/>
        <dbReference type="ChEBI" id="CHEBI:57540"/>
        <dbReference type="ChEBI" id="CHEBI:57945"/>
        <dbReference type="EC" id="1.2.1.10"/>
    </reaction>
</comment>
<dbReference type="Proteomes" id="UP000199584">
    <property type="component" value="Unassembled WGS sequence"/>
</dbReference>
<evidence type="ECO:0000313" key="6">
    <source>
        <dbReference type="Proteomes" id="UP000199584"/>
    </source>
</evidence>
<keyword evidence="3" id="KW-0058">Aromatic hydrocarbons catabolism</keyword>
<comment type="caution">
    <text evidence="3">Lacks conserved residue(s) required for the propagation of feature annotation.</text>
</comment>
<name>A0A1I6DR42_9FIRM</name>
<dbReference type="Gene3D" id="3.40.50.720">
    <property type="entry name" value="NAD(P)-binding Rossmann-like Domain"/>
    <property type="match status" value="1"/>
</dbReference>
<protein>
    <recommendedName>
        <fullName evidence="3">Acetaldehyde dehydrogenase</fullName>
        <ecNumber evidence="3">1.2.1.10</ecNumber>
    </recommendedName>
    <alternativeName>
        <fullName evidence="3">Acetaldehyde dehydrogenase [acetylating]</fullName>
    </alternativeName>
</protein>
<dbReference type="EC" id="1.2.1.10" evidence="3"/>
<keyword evidence="3" id="KW-0560">Oxidoreductase</keyword>
<feature type="binding site" evidence="3">
    <location>
        <position position="266"/>
    </location>
    <ligand>
        <name>NAD(+)</name>
        <dbReference type="ChEBI" id="CHEBI:57540"/>
    </ligand>
</feature>
<reference evidence="6" key="1">
    <citation type="submission" date="2016-10" db="EMBL/GenBank/DDBJ databases">
        <authorList>
            <person name="Varghese N."/>
            <person name="Submissions S."/>
        </authorList>
    </citation>
    <scope>NUCLEOTIDE SEQUENCE [LARGE SCALE GENOMIC DNA]</scope>
    <source>
        <strain evidence="6">DSM 3669</strain>
    </source>
</reference>
<feature type="active site" description="Acyl-thioester intermediate" evidence="3">
    <location>
        <position position="125"/>
    </location>
</feature>
<accession>A0A1I6DR42</accession>
<organism evidence="5 6">
    <name type="scientific">Desulfoscipio geothermicus DSM 3669</name>
    <dbReference type="NCBI Taxonomy" id="1121426"/>
    <lineage>
        <taxon>Bacteria</taxon>
        <taxon>Bacillati</taxon>
        <taxon>Bacillota</taxon>
        <taxon>Clostridia</taxon>
        <taxon>Eubacteriales</taxon>
        <taxon>Desulfallaceae</taxon>
        <taxon>Desulfoscipio</taxon>
    </lineage>
</organism>
<dbReference type="CDD" id="cd23933">
    <property type="entry name" value="ALDH_C"/>
    <property type="match status" value="1"/>
</dbReference>
<dbReference type="SMART" id="SM00859">
    <property type="entry name" value="Semialdhyde_dh"/>
    <property type="match status" value="1"/>
</dbReference>
<feature type="domain" description="Semialdehyde dehydrogenase NAD-binding" evidence="4">
    <location>
        <begin position="5"/>
        <end position="117"/>
    </location>
</feature>
<dbReference type="Gene3D" id="3.30.360.10">
    <property type="entry name" value="Dihydrodipicolinate Reductase, domain 2"/>
    <property type="match status" value="1"/>
</dbReference>
<dbReference type="InterPro" id="IPR003361">
    <property type="entry name" value="Acetaldehyde_dehydrogenase"/>
</dbReference>
<evidence type="ECO:0000256" key="2">
    <source>
        <dbReference type="ARBA" id="ARBA00023027"/>
    </source>
</evidence>
<dbReference type="RefSeq" id="WP_092483684.1">
    <property type="nucleotide sequence ID" value="NZ_FOYM01000015.1"/>
</dbReference>
<proteinExistence type="inferred from homology"/>
<dbReference type="AlphaFoldDB" id="A0A1I6DR42"/>
<dbReference type="OrthoDB" id="9783105at2"/>
<keyword evidence="6" id="KW-1185">Reference proteome</keyword>
<dbReference type="InterPro" id="IPR036291">
    <property type="entry name" value="NAD(P)-bd_dom_sf"/>
</dbReference>
<dbReference type="NCBIfam" id="TIGR03215">
    <property type="entry name" value="ac_ald_DH_ac"/>
    <property type="match status" value="1"/>
</dbReference>
<dbReference type="GO" id="GO:0051287">
    <property type="term" value="F:NAD binding"/>
    <property type="evidence" value="ECO:0007669"/>
    <property type="project" value="UniProtKB-UniRule"/>
</dbReference>